<evidence type="ECO:0000313" key="1">
    <source>
        <dbReference type="EMBL" id="KAL1256389.1"/>
    </source>
</evidence>
<dbReference type="Proteomes" id="UP001558613">
    <property type="component" value="Unassembled WGS sequence"/>
</dbReference>
<dbReference type="EMBL" id="JAYMGO010000018">
    <property type="protein sequence ID" value="KAL1256389.1"/>
    <property type="molecule type" value="Genomic_DNA"/>
</dbReference>
<proteinExistence type="predicted"/>
<reference evidence="1 2" key="1">
    <citation type="submission" date="2023-09" db="EMBL/GenBank/DDBJ databases">
        <authorList>
            <person name="Wang M."/>
        </authorList>
    </citation>
    <scope>NUCLEOTIDE SEQUENCE [LARGE SCALE GENOMIC DNA]</scope>
    <source>
        <strain evidence="1">GT-2023</strain>
        <tissue evidence="1">Liver</tissue>
    </source>
</reference>
<protein>
    <submittedName>
        <fullName evidence="1">Uncharacterized protein</fullName>
    </submittedName>
</protein>
<evidence type="ECO:0000313" key="2">
    <source>
        <dbReference type="Proteomes" id="UP001558613"/>
    </source>
</evidence>
<organism evidence="1 2">
    <name type="scientific">Cirrhinus molitorella</name>
    <name type="common">mud carp</name>
    <dbReference type="NCBI Taxonomy" id="172907"/>
    <lineage>
        <taxon>Eukaryota</taxon>
        <taxon>Metazoa</taxon>
        <taxon>Chordata</taxon>
        <taxon>Craniata</taxon>
        <taxon>Vertebrata</taxon>
        <taxon>Euteleostomi</taxon>
        <taxon>Actinopterygii</taxon>
        <taxon>Neopterygii</taxon>
        <taxon>Teleostei</taxon>
        <taxon>Ostariophysi</taxon>
        <taxon>Cypriniformes</taxon>
        <taxon>Cyprinidae</taxon>
        <taxon>Labeoninae</taxon>
        <taxon>Labeonini</taxon>
        <taxon>Cirrhinus</taxon>
    </lineage>
</organism>
<gene>
    <name evidence="1" type="ORF">QQF64_011934</name>
</gene>
<comment type="caution">
    <text evidence="1">The sequence shown here is derived from an EMBL/GenBank/DDBJ whole genome shotgun (WGS) entry which is preliminary data.</text>
</comment>
<name>A0ABR3LX86_9TELE</name>
<sequence>MSHPRVTREGLFPVRLTLFTSLTPFPPPEDSFKEPAAGLQSGKPLMHDSGPVRERVVPGEVGQDSQVYRAMLFFSGICFEGPLHSPKPPPDVSDSLNSTFTPPWSNTVSDCGQQRPSNTPCSQTPRLLRTNKALQNEFRHMCPNQGVWRSRWSNICGAVSLGKELGSESKRAEISCER</sequence>
<keyword evidence="2" id="KW-1185">Reference proteome</keyword>
<accession>A0ABR3LX86</accession>